<dbReference type="InterPro" id="IPR019775">
    <property type="entry name" value="WD40_repeat_CS"/>
</dbReference>
<comment type="caution">
    <text evidence="4">The sequence shown here is derived from an EMBL/GenBank/DDBJ whole genome shotgun (WGS) entry which is preliminary data.</text>
</comment>
<dbReference type="SUPFAM" id="SSF50978">
    <property type="entry name" value="WD40 repeat-like"/>
    <property type="match status" value="1"/>
</dbReference>
<dbReference type="Gene3D" id="2.130.10.10">
    <property type="entry name" value="YVTN repeat-like/Quinoprotein amine dehydrogenase"/>
    <property type="match status" value="1"/>
</dbReference>
<proteinExistence type="predicted"/>
<dbReference type="SMART" id="SM00320">
    <property type="entry name" value="WD40"/>
    <property type="match status" value="1"/>
</dbReference>
<gene>
    <name evidence="4" type="ORF">GCM10023214_38110</name>
</gene>
<dbReference type="Pfam" id="PF00400">
    <property type="entry name" value="WD40"/>
    <property type="match status" value="1"/>
</dbReference>
<protein>
    <recommendedName>
        <fullName evidence="6">WD domain-containing protein, G-beta repeat-containing protein</fullName>
    </recommendedName>
</protein>
<dbReference type="InterPro" id="IPR036322">
    <property type="entry name" value="WD40_repeat_dom_sf"/>
</dbReference>
<name>A0ABP9QS19_9PSEU</name>
<evidence type="ECO:0000313" key="5">
    <source>
        <dbReference type="Proteomes" id="UP001500192"/>
    </source>
</evidence>
<accession>A0ABP9QS19</accession>
<evidence type="ECO:0000313" key="4">
    <source>
        <dbReference type="EMBL" id="GAA5166077.1"/>
    </source>
</evidence>
<sequence length="78" mass="8513">MDIADPRRPSLLATLTGHTETVRAVAFTGRLLATGGADHTIRLWDTEVESVAARVCREAFPRLTARYFPGVGYRPPCG</sequence>
<dbReference type="RefSeq" id="WP_346054405.1">
    <property type="nucleotide sequence ID" value="NZ_BAABIB010000075.1"/>
</dbReference>
<dbReference type="PROSITE" id="PS50294">
    <property type="entry name" value="WD_REPEATS_REGION"/>
    <property type="match status" value="1"/>
</dbReference>
<reference evidence="5" key="1">
    <citation type="journal article" date="2019" name="Int. J. Syst. Evol. Microbiol.">
        <title>The Global Catalogue of Microorganisms (GCM) 10K type strain sequencing project: providing services to taxonomists for standard genome sequencing and annotation.</title>
        <authorList>
            <consortium name="The Broad Institute Genomics Platform"/>
            <consortium name="The Broad Institute Genome Sequencing Center for Infectious Disease"/>
            <person name="Wu L."/>
            <person name="Ma J."/>
        </authorList>
    </citation>
    <scope>NUCLEOTIDE SEQUENCE [LARGE SCALE GENOMIC DNA]</scope>
    <source>
        <strain evidence="5">JCM 18054</strain>
    </source>
</reference>
<organism evidence="4 5">
    <name type="scientific">Amycolatopsis dongchuanensis</name>
    <dbReference type="NCBI Taxonomy" id="1070866"/>
    <lineage>
        <taxon>Bacteria</taxon>
        <taxon>Bacillati</taxon>
        <taxon>Actinomycetota</taxon>
        <taxon>Actinomycetes</taxon>
        <taxon>Pseudonocardiales</taxon>
        <taxon>Pseudonocardiaceae</taxon>
        <taxon>Amycolatopsis</taxon>
    </lineage>
</organism>
<evidence type="ECO:0000256" key="1">
    <source>
        <dbReference type="ARBA" id="ARBA00022574"/>
    </source>
</evidence>
<evidence type="ECO:0008006" key="6">
    <source>
        <dbReference type="Google" id="ProtNLM"/>
    </source>
</evidence>
<evidence type="ECO:0000256" key="3">
    <source>
        <dbReference type="PROSITE-ProRule" id="PRU00221"/>
    </source>
</evidence>
<dbReference type="InterPro" id="IPR001680">
    <property type="entry name" value="WD40_rpt"/>
</dbReference>
<dbReference type="PROSITE" id="PS50082">
    <property type="entry name" value="WD_REPEATS_2"/>
    <property type="match status" value="1"/>
</dbReference>
<dbReference type="EMBL" id="BAABIB010000075">
    <property type="protein sequence ID" value="GAA5166077.1"/>
    <property type="molecule type" value="Genomic_DNA"/>
</dbReference>
<dbReference type="InterPro" id="IPR015943">
    <property type="entry name" value="WD40/YVTN_repeat-like_dom_sf"/>
</dbReference>
<feature type="repeat" description="WD" evidence="3">
    <location>
        <begin position="15"/>
        <end position="54"/>
    </location>
</feature>
<dbReference type="PROSITE" id="PS00678">
    <property type="entry name" value="WD_REPEATS_1"/>
    <property type="match status" value="1"/>
</dbReference>
<keyword evidence="5" id="KW-1185">Reference proteome</keyword>
<evidence type="ECO:0000256" key="2">
    <source>
        <dbReference type="ARBA" id="ARBA00022737"/>
    </source>
</evidence>
<keyword evidence="2" id="KW-0677">Repeat</keyword>
<dbReference type="Proteomes" id="UP001500192">
    <property type="component" value="Unassembled WGS sequence"/>
</dbReference>
<keyword evidence="1 3" id="KW-0853">WD repeat</keyword>